<dbReference type="InterPro" id="IPR006283">
    <property type="entry name" value="ThiL-like"/>
</dbReference>
<dbReference type="Gene3D" id="3.90.650.10">
    <property type="entry name" value="PurM-like C-terminal domain"/>
    <property type="match status" value="1"/>
</dbReference>
<dbReference type="InterPro" id="IPR036921">
    <property type="entry name" value="PurM-like_N_sf"/>
</dbReference>
<dbReference type="PANTHER" id="PTHR30270">
    <property type="entry name" value="THIAMINE-MONOPHOSPHATE KINASE"/>
    <property type="match status" value="1"/>
</dbReference>
<dbReference type="Pfam" id="PF00586">
    <property type="entry name" value="AIRS"/>
    <property type="match status" value="1"/>
</dbReference>
<protein>
    <recommendedName>
        <fullName evidence="1">Thiamine-monophosphate kinase</fullName>
        <shortName evidence="1">TMP kinase</shortName>
        <shortName evidence="1">Thiamine-phosphate kinase</shortName>
        <ecNumber evidence="1">2.7.4.16</ecNumber>
    </recommendedName>
</protein>
<dbReference type="EC" id="2.7.4.16" evidence="1"/>
<comment type="similarity">
    <text evidence="1">Belongs to the thiamine-monophosphate kinase family.</text>
</comment>
<dbReference type="Gene3D" id="3.30.1330.10">
    <property type="entry name" value="PurM-like, N-terminal domain"/>
    <property type="match status" value="1"/>
</dbReference>
<keyword evidence="1" id="KW-0067">ATP-binding</keyword>
<feature type="binding site" evidence="1">
    <location>
        <position position="54"/>
    </location>
    <ligand>
        <name>substrate</name>
    </ligand>
</feature>
<keyword evidence="1 3" id="KW-0418">Kinase</keyword>
<dbReference type="Proteomes" id="UP000319296">
    <property type="component" value="Unassembled WGS sequence"/>
</dbReference>
<feature type="binding site" evidence="1">
    <location>
        <position position="76"/>
    </location>
    <ligand>
        <name>Mg(2+)</name>
        <dbReference type="ChEBI" id="CHEBI:18420"/>
        <label>4</label>
    </ligand>
</feature>
<comment type="pathway">
    <text evidence="1">Cofactor biosynthesis; thiamine diphosphate biosynthesis; thiamine diphosphate from thiamine phosphate: step 1/1.</text>
</comment>
<dbReference type="SUPFAM" id="SSF55326">
    <property type="entry name" value="PurM N-terminal domain-like"/>
    <property type="match status" value="1"/>
</dbReference>
<comment type="function">
    <text evidence="1">Catalyzes the ATP-dependent phosphorylation of thiamine-monophosphate (TMP) to form thiamine-pyrophosphate (TPP), the active form of vitamin B1.</text>
</comment>
<evidence type="ECO:0000256" key="1">
    <source>
        <dbReference type="HAMAP-Rule" id="MF_02128"/>
    </source>
</evidence>
<feature type="binding site" evidence="1">
    <location>
        <position position="236"/>
    </location>
    <ligand>
        <name>ATP</name>
        <dbReference type="ChEBI" id="CHEBI:30616"/>
    </ligand>
</feature>
<dbReference type="NCBIfam" id="TIGR01379">
    <property type="entry name" value="thiL"/>
    <property type="match status" value="1"/>
</dbReference>
<feature type="binding site" evidence="1">
    <location>
        <position position="293"/>
    </location>
    <ligand>
        <name>substrate</name>
    </ligand>
</feature>
<dbReference type="GO" id="GO:0005524">
    <property type="term" value="F:ATP binding"/>
    <property type="evidence" value="ECO:0007669"/>
    <property type="project" value="UniProtKB-UniRule"/>
</dbReference>
<keyword evidence="1" id="KW-0479">Metal-binding</keyword>
<proteinExistence type="inferred from homology"/>
<comment type="miscellaneous">
    <text evidence="1">Reaction mechanism of ThiL seems to utilize a direct, inline transfer of the gamma-phosphate of ATP to TMP rather than a phosphorylated enzyme intermediate.</text>
</comment>
<evidence type="ECO:0000313" key="3">
    <source>
        <dbReference type="EMBL" id="RZD18827.1"/>
    </source>
</evidence>
<feature type="binding site" evidence="1">
    <location>
        <position position="47"/>
    </location>
    <ligand>
        <name>Mg(2+)</name>
        <dbReference type="ChEBI" id="CHEBI:18420"/>
        <label>2</label>
    </ligand>
</feature>
<feature type="binding site" evidence="1">
    <location>
        <position position="45"/>
    </location>
    <ligand>
        <name>Mg(2+)</name>
        <dbReference type="ChEBI" id="CHEBI:18420"/>
        <label>4</label>
    </ligand>
</feature>
<sequence>MDESSLISYIEKNSRERLRFNNSLLIKSIGDDTAIFRDKNNILITSDTLTENTHFKIDYYSFDKIGAKALLANISDIASMGGTPRFFILSLLIPEYLTEENIKETIDGIIETAKNDKISLIGGNISKASEFSICITLLGDYTDKKTVLRYCARDNDLIFVSGNIGNSWLSYYIMENKKYIDEITVNGLKAKKFKIDKKTIKFIEDFAKENLIHPSRVKLGKILASNKLANSLTDISDGLYKDINNLLNNNKDKNSEVSIIVDNIPLSDDFKHIVNILDLKDIDVFNNVISFGEDYELLWSANTTNSKKLSEIAKKERIKISKIGSITNIYSNNYTNTNNNINANAGNTKKKNKINFIYKNKPFFVTPMTFKHI</sequence>
<keyword evidence="1" id="KW-0460">Magnesium</keyword>
<dbReference type="SUPFAM" id="SSF56042">
    <property type="entry name" value="PurM C-terminal domain-like"/>
    <property type="match status" value="1"/>
</dbReference>
<dbReference type="InterPro" id="IPR036676">
    <property type="entry name" value="PurM-like_C_sf"/>
</dbReference>
<dbReference type="HAMAP" id="MF_02128">
    <property type="entry name" value="TMP_kinase"/>
    <property type="match status" value="1"/>
</dbReference>
<name>A0A519BNH9_9DELT</name>
<evidence type="ECO:0000313" key="4">
    <source>
        <dbReference type="Proteomes" id="UP000319296"/>
    </source>
</evidence>
<keyword evidence="1" id="KW-0547">Nucleotide-binding</keyword>
<dbReference type="GO" id="GO:0009228">
    <property type="term" value="P:thiamine biosynthetic process"/>
    <property type="evidence" value="ECO:0007669"/>
    <property type="project" value="UniProtKB-KW"/>
</dbReference>
<feature type="binding site" evidence="1">
    <location>
        <position position="32"/>
    </location>
    <ligand>
        <name>Mg(2+)</name>
        <dbReference type="ChEBI" id="CHEBI:18420"/>
        <label>3</label>
    </ligand>
</feature>
<dbReference type="EMBL" id="SGBB01000005">
    <property type="protein sequence ID" value="RZD18827.1"/>
    <property type="molecule type" value="Genomic_DNA"/>
</dbReference>
<dbReference type="PIRSF" id="PIRSF005303">
    <property type="entry name" value="Thiam_monoph_kin"/>
    <property type="match status" value="1"/>
</dbReference>
<dbReference type="GO" id="GO:0009229">
    <property type="term" value="P:thiamine diphosphate biosynthetic process"/>
    <property type="evidence" value="ECO:0007669"/>
    <property type="project" value="UniProtKB-UniRule"/>
</dbReference>
<dbReference type="GO" id="GO:0000287">
    <property type="term" value="F:magnesium ion binding"/>
    <property type="evidence" value="ECO:0007669"/>
    <property type="project" value="UniProtKB-UniRule"/>
</dbReference>
<keyword evidence="1" id="KW-0784">Thiamine biosynthesis</keyword>
<feature type="binding site" evidence="1">
    <location>
        <position position="149"/>
    </location>
    <ligand>
        <name>ATP</name>
        <dbReference type="ChEBI" id="CHEBI:30616"/>
    </ligand>
</feature>
<dbReference type="UniPathway" id="UPA00060">
    <property type="reaction ID" value="UER00142"/>
</dbReference>
<dbReference type="GO" id="GO:0009030">
    <property type="term" value="F:thiamine-phosphate kinase activity"/>
    <property type="evidence" value="ECO:0007669"/>
    <property type="project" value="UniProtKB-UniRule"/>
</dbReference>
<dbReference type="InterPro" id="IPR016188">
    <property type="entry name" value="PurM-like_N"/>
</dbReference>
<reference evidence="3 4" key="1">
    <citation type="journal article" date="2019" name="ISME J.">
        <title>Insights into ecological role of a new deltaproteobacterial order Candidatus Acidulodesulfobacterales by metagenomics and metatranscriptomics.</title>
        <authorList>
            <person name="Tan S."/>
            <person name="Liu J."/>
            <person name="Fang Y."/>
            <person name="Hedlund B.P."/>
            <person name="Lian Z.H."/>
            <person name="Huang L.Y."/>
            <person name="Li J.T."/>
            <person name="Huang L.N."/>
            <person name="Li W.J."/>
            <person name="Jiang H.C."/>
            <person name="Dong H.L."/>
            <person name="Shu W.S."/>
        </authorList>
    </citation>
    <scope>NUCLEOTIDE SEQUENCE [LARGE SCALE GENOMIC DNA]</scope>
    <source>
        <strain evidence="3">AP1</strain>
    </source>
</reference>
<comment type="caution">
    <text evidence="1">Lacks conserved residue(s) required for the propagation of feature annotation.</text>
</comment>
<feature type="binding site" evidence="1">
    <location>
        <position position="334"/>
    </location>
    <ligand>
        <name>substrate</name>
    </ligand>
</feature>
<feature type="binding site" evidence="1">
    <location>
        <begin position="123"/>
        <end position="124"/>
    </location>
    <ligand>
        <name>ATP</name>
        <dbReference type="ChEBI" id="CHEBI:30616"/>
    </ligand>
</feature>
<dbReference type="CDD" id="cd02194">
    <property type="entry name" value="ThiL"/>
    <property type="match status" value="1"/>
</dbReference>
<feature type="binding site" evidence="1">
    <location>
        <position position="124"/>
    </location>
    <ligand>
        <name>Mg(2+)</name>
        <dbReference type="ChEBI" id="CHEBI:18420"/>
        <label>1</label>
    </ligand>
</feature>
<comment type="caution">
    <text evidence="3">The sequence shown here is derived from an EMBL/GenBank/DDBJ whole genome shotgun (WGS) entry which is preliminary data.</text>
</comment>
<feature type="binding site" evidence="1">
    <location>
        <position position="46"/>
    </location>
    <ligand>
        <name>Mg(2+)</name>
        <dbReference type="ChEBI" id="CHEBI:18420"/>
        <label>1</label>
    </ligand>
</feature>
<feature type="binding site" evidence="1">
    <location>
        <position position="47"/>
    </location>
    <ligand>
        <name>Mg(2+)</name>
        <dbReference type="ChEBI" id="CHEBI:18420"/>
        <label>1</label>
    </ligand>
</feature>
<feature type="binding site" evidence="1">
    <location>
        <position position="237"/>
    </location>
    <ligand>
        <name>Mg(2+)</name>
        <dbReference type="ChEBI" id="CHEBI:18420"/>
        <label>5</label>
    </ligand>
</feature>
<feature type="binding site" evidence="1">
    <location>
        <position position="234"/>
    </location>
    <ligand>
        <name>Mg(2+)</name>
        <dbReference type="ChEBI" id="CHEBI:18420"/>
        <label>3</label>
    </ligand>
</feature>
<comment type="catalytic activity">
    <reaction evidence="1">
        <text>thiamine phosphate + ATP = thiamine diphosphate + ADP</text>
        <dbReference type="Rhea" id="RHEA:15913"/>
        <dbReference type="ChEBI" id="CHEBI:30616"/>
        <dbReference type="ChEBI" id="CHEBI:37575"/>
        <dbReference type="ChEBI" id="CHEBI:58937"/>
        <dbReference type="ChEBI" id="CHEBI:456216"/>
        <dbReference type="EC" id="2.7.4.16"/>
    </reaction>
</comment>
<feature type="binding site" evidence="1">
    <location>
        <position position="76"/>
    </location>
    <ligand>
        <name>Mg(2+)</name>
        <dbReference type="ChEBI" id="CHEBI:18420"/>
        <label>3</label>
    </ligand>
</feature>
<evidence type="ECO:0000259" key="2">
    <source>
        <dbReference type="Pfam" id="PF00586"/>
    </source>
</evidence>
<keyword evidence="1 3" id="KW-0808">Transferase</keyword>
<feature type="binding site" evidence="1">
    <location>
        <position position="32"/>
    </location>
    <ligand>
        <name>Mg(2+)</name>
        <dbReference type="ChEBI" id="CHEBI:18420"/>
        <label>4</label>
    </ligand>
</feature>
<organism evidence="3 4">
    <name type="scientific">Candidatus Acididesulfobacter diazotrophicus</name>
    <dbReference type="NCBI Taxonomy" id="2597226"/>
    <lineage>
        <taxon>Bacteria</taxon>
        <taxon>Deltaproteobacteria</taxon>
        <taxon>Candidatus Acidulodesulfobacterales</taxon>
        <taxon>Candidatus Acididesulfobacter</taxon>
    </lineage>
</organism>
<gene>
    <name evidence="1 3" type="primary">thiL</name>
    <name evidence="3" type="ORF">EVG15_04400</name>
</gene>
<dbReference type="AlphaFoldDB" id="A0A519BNH9"/>
<accession>A0A519BNH9</accession>
<feature type="binding site" evidence="1">
    <location>
        <position position="76"/>
    </location>
    <ligand>
        <name>Mg(2+)</name>
        <dbReference type="ChEBI" id="CHEBI:18420"/>
        <label>2</label>
    </ligand>
</feature>
<dbReference type="PANTHER" id="PTHR30270:SF0">
    <property type="entry name" value="THIAMINE-MONOPHOSPHATE KINASE"/>
    <property type="match status" value="1"/>
</dbReference>
<feature type="domain" description="PurM-like N-terminal" evidence="2">
    <location>
        <begin position="30"/>
        <end position="139"/>
    </location>
</feature>